<feature type="domain" description="Beta-lactamase-like ARB-00930-like C-terminal" evidence="3">
    <location>
        <begin position="435"/>
        <end position="578"/>
    </location>
</feature>
<evidence type="ECO:0000259" key="3">
    <source>
        <dbReference type="Pfam" id="PF26335"/>
    </source>
</evidence>
<dbReference type="InterPro" id="IPR012338">
    <property type="entry name" value="Beta-lactam/transpept-like"/>
</dbReference>
<evidence type="ECO:0000313" key="4">
    <source>
        <dbReference type="EMBL" id="OAQ64055.1"/>
    </source>
</evidence>
<dbReference type="InterPro" id="IPR001466">
    <property type="entry name" value="Beta-lactam-related"/>
</dbReference>
<gene>
    <name evidence="4" type="ORF">VFPPC_05397</name>
</gene>
<dbReference type="EMBL" id="LSBJ02000005">
    <property type="protein sequence ID" value="OAQ64055.1"/>
    <property type="molecule type" value="Genomic_DNA"/>
</dbReference>
<dbReference type="InterPro" id="IPR051478">
    <property type="entry name" value="Beta-lactamase-like_AB/R"/>
</dbReference>
<evidence type="ECO:0000256" key="1">
    <source>
        <dbReference type="SAM" id="SignalP"/>
    </source>
</evidence>
<dbReference type="RefSeq" id="XP_018141369.1">
    <property type="nucleotide sequence ID" value="XM_018284601.1"/>
</dbReference>
<dbReference type="GeneID" id="28848595"/>
<keyword evidence="1" id="KW-0732">Signal</keyword>
<dbReference type="Pfam" id="PF00144">
    <property type="entry name" value="Beta-lactamase"/>
    <property type="match status" value="1"/>
</dbReference>
<protein>
    <submittedName>
        <fullName evidence="4">Penicillin-binding protein</fullName>
    </submittedName>
</protein>
<evidence type="ECO:0000313" key="5">
    <source>
        <dbReference type="Proteomes" id="UP000078397"/>
    </source>
</evidence>
<keyword evidence="5" id="KW-1185">Reference proteome</keyword>
<dbReference type="KEGG" id="pchm:VFPPC_05397"/>
<comment type="caution">
    <text evidence="4">The sequence shown here is derived from an EMBL/GenBank/DDBJ whole genome shotgun (WGS) entry which is preliminary data.</text>
</comment>
<dbReference type="Proteomes" id="UP000078397">
    <property type="component" value="Unassembled WGS sequence"/>
</dbReference>
<evidence type="ECO:0000259" key="2">
    <source>
        <dbReference type="Pfam" id="PF00144"/>
    </source>
</evidence>
<dbReference type="InterPro" id="IPR058664">
    <property type="entry name" value="ARB_00930-like_C"/>
</dbReference>
<accession>A0A179FEN5</accession>
<feature type="chain" id="PRO_5008101590" evidence="1">
    <location>
        <begin position="20"/>
        <end position="579"/>
    </location>
</feature>
<feature type="domain" description="Beta-lactamase-related" evidence="2">
    <location>
        <begin position="104"/>
        <end position="412"/>
    </location>
</feature>
<sequence length="579" mass="61656">MLLHLSYLGILSLASTSAAADFDQKLLGVTYLKPSNLGKAEAIKSAAASISKELQNALNTGISKFGNFTAKANSLSATVVSAQDAAPFLDFQYTAANLNVSGGSTARVTGESIYRIGSVSKLFTVYTLLLNGGEKIWDRPVTDYLPELREALPQTEKKSSLDYVQWDQVTVGALASQLAGLGRDVNNADLASQGFPAAQAGMPQLPSDQIPTCAGNNSQAPCSRKEFFDVLVKRSAVSLPYTTPTYSNAAYRLLGYVIEAVTGTAYHEAVAKSVTGPLKLKKTTTLSPSGNGVGVIPQGTSGWDRALGDEVSTGGLYSTSHDLAELGRAILSSKQLSPLQTRRWMKPHAHTASLSFSVGAPWEIWRARSKVSSGYVVDVYVKSGSDDQYQALLVVVPEFDIAASILCAGPDAGKAIDTASEVVLQAFLPALDKTAQSQTAQRFSGRYISSDKKNSSLVLTTDAQPGLLVKQWLSNGVDVQAAAQAYADSTQGGRIQSMRLYPMISSPNRVSFRAVFETVPVGFDPAVPQILKAEAGQWGQVDQLMYGGISVDDFVFQLDGKGVATSVQPRVLRDTLKRA</sequence>
<dbReference type="Pfam" id="PF26335">
    <property type="entry name" value="ARB_00930_C"/>
    <property type="match status" value="1"/>
</dbReference>
<dbReference type="STRING" id="1380566.A0A179FEN5"/>
<dbReference type="AlphaFoldDB" id="A0A179FEN5"/>
<dbReference type="PANTHER" id="PTHR22935:SF97">
    <property type="entry name" value="BETA-LACTAMASE-RELATED DOMAIN-CONTAINING PROTEIN"/>
    <property type="match status" value="1"/>
</dbReference>
<feature type="signal peptide" evidence="1">
    <location>
        <begin position="1"/>
        <end position="19"/>
    </location>
</feature>
<name>A0A179FEN5_METCM</name>
<dbReference type="SUPFAM" id="SSF56601">
    <property type="entry name" value="beta-lactamase/transpeptidase-like"/>
    <property type="match status" value="1"/>
</dbReference>
<organism evidence="4 5">
    <name type="scientific">Pochonia chlamydosporia 170</name>
    <dbReference type="NCBI Taxonomy" id="1380566"/>
    <lineage>
        <taxon>Eukaryota</taxon>
        <taxon>Fungi</taxon>
        <taxon>Dikarya</taxon>
        <taxon>Ascomycota</taxon>
        <taxon>Pezizomycotina</taxon>
        <taxon>Sordariomycetes</taxon>
        <taxon>Hypocreomycetidae</taxon>
        <taxon>Hypocreales</taxon>
        <taxon>Clavicipitaceae</taxon>
        <taxon>Pochonia</taxon>
    </lineage>
</organism>
<reference evidence="4 5" key="1">
    <citation type="journal article" date="2016" name="PLoS Pathog.">
        <title>Biosynthesis of antibiotic leucinostatins in bio-control fungus Purpureocillium lilacinum and their inhibition on phytophthora revealed by genome mining.</title>
        <authorList>
            <person name="Wang G."/>
            <person name="Liu Z."/>
            <person name="Lin R."/>
            <person name="Li E."/>
            <person name="Mao Z."/>
            <person name="Ling J."/>
            <person name="Yang Y."/>
            <person name="Yin W.B."/>
            <person name="Xie B."/>
        </authorList>
    </citation>
    <scope>NUCLEOTIDE SEQUENCE [LARGE SCALE GENOMIC DNA]</scope>
    <source>
        <strain evidence="4">170</strain>
    </source>
</reference>
<proteinExistence type="predicted"/>
<dbReference type="OrthoDB" id="10250282at2759"/>
<dbReference type="PANTHER" id="PTHR22935">
    <property type="entry name" value="PENICILLIN-BINDING PROTEIN"/>
    <property type="match status" value="1"/>
</dbReference>
<dbReference type="Gene3D" id="3.40.710.10">
    <property type="entry name" value="DD-peptidase/beta-lactamase superfamily"/>
    <property type="match status" value="1"/>
</dbReference>